<dbReference type="KEGG" id="salq:SYNTR_1292"/>
<evidence type="ECO:0000313" key="1">
    <source>
        <dbReference type="EMBL" id="QGT99885.1"/>
    </source>
</evidence>
<proteinExistence type="predicted"/>
<dbReference type="InterPro" id="IPR003664">
    <property type="entry name" value="FA_synthesis"/>
</dbReference>
<gene>
    <name evidence="1" type="ORF">SYNTR_1292</name>
</gene>
<dbReference type="SUPFAM" id="SSF53659">
    <property type="entry name" value="Isocitrate/Isopropylmalate dehydrogenase-like"/>
    <property type="match status" value="1"/>
</dbReference>
<name>A0A6I6DB28_9FIRM</name>
<dbReference type="Pfam" id="PF02504">
    <property type="entry name" value="FA_synthesis"/>
    <property type="match status" value="1"/>
</dbReference>
<sequence length="380" mass="41315">MKSGIKKDLVLEVFSELAYNLRTGQNLSRIKIGLTISGSEIDASELIKAAELVMKKDPSLEVIIIGESLETNLQVYNVTDEKEVHEKLNELLKANVIDGAVAMNYSFPIGVATVGKVIAPATGKPMYIATTTGTSDTDRIKSMVKNTVYGIAVAKTDGIDNPTVGILNIEGARQVERQLNNMRKNGFNFTWGHSKRSDGGQILRGNDLIMGSVDVVITDTLTGNILMKLFSAYNSGGEYETMGYGYGPGVGPDIDNIVCIVSRASGMPVVCGAIEYCASMIRNNLNKISTELITNADKYINKPKETKHLNQQENITCPPEKTTNSQIDGIDILELDDAVRLLWKNNIYATSGMGCTGPVILLAADDKEKAMEILKSSQYF</sequence>
<dbReference type="Proteomes" id="UP000426444">
    <property type="component" value="Chromosome"/>
</dbReference>
<evidence type="ECO:0000313" key="2">
    <source>
        <dbReference type="Proteomes" id="UP000426444"/>
    </source>
</evidence>
<dbReference type="GO" id="GO:0016747">
    <property type="term" value="F:acyltransferase activity, transferring groups other than amino-acyl groups"/>
    <property type="evidence" value="ECO:0007669"/>
    <property type="project" value="InterPro"/>
</dbReference>
<dbReference type="AlphaFoldDB" id="A0A6I6DB28"/>
<dbReference type="GO" id="GO:0006633">
    <property type="term" value="P:fatty acid biosynthetic process"/>
    <property type="evidence" value="ECO:0007669"/>
    <property type="project" value="InterPro"/>
</dbReference>
<dbReference type="NCBIfam" id="NF040747">
    <property type="entry name" value="reduct_C_alpha"/>
    <property type="match status" value="1"/>
</dbReference>
<organism evidence="1 2">
    <name type="scientific">Candidatus Syntrophocurvum alkaliphilum</name>
    <dbReference type="NCBI Taxonomy" id="2293317"/>
    <lineage>
        <taxon>Bacteria</taxon>
        <taxon>Bacillati</taxon>
        <taxon>Bacillota</taxon>
        <taxon>Clostridia</taxon>
        <taxon>Eubacteriales</taxon>
        <taxon>Syntrophomonadaceae</taxon>
        <taxon>Candidatus Syntrophocurvum</taxon>
    </lineage>
</organism>
<reference evidence="2" key="1">
    <citation type="journal article" date="2019" name="Microbiology">
        <title>Complete Genome Sequence of an Uncultured Bacterium of the Candidate Phylum Bipolaricaulota.</title>
        <authorList>
            <person name="Kadnikov V.V."/>
            <person name="Mardanov A.V."/>
            <person name="Beletsky A.V."/>
            <person name="Frank Y.A."/>
            <person name="Karnachuk O.V."/>
            <person name="Ravin N.V."/>
        </authorList>
    </citation>
    <scope>NUCLEOTIDE SEQUENCE [LARGE SCALE GENOMIC DNA]</scope>
</reference>
<accession>A0A6I6DB28</accession>
<protein>
    <submittedName>
        <fullName evidence="1">Glycine/sarcosine/betaine reductase component C chain 2</fullName>
    </submittedName>
</protein>
<dbReference type="Gene3D" id="3.40.718.10">
    <property type="entry name" value="Isopropylmalate Dehydrogenase"/>
    <property type="match status" value="1"/>
</dbReference>
<dbReference type="RefSeq" id="WP_243140148.1">
    <property type="nucleotide sequence ID" value="NZ_CP046457.1"/>
</dbReference>
<dbReference type="EMBL" id="CP046457">
    <property type="protein sequence ID" value="QGT99885.1"/>
    <property type="molecule type" value="Genomic_DNA"/>
</dbReference>
<keyword evidence="2" id="KW-1185">Reference proteome</keyword>